<evidence type="ECO:0000256" key="2">
    <source>
        <dbReference type="SAM" id="Phobius"/>
    </source>
</evidence>
<proteinExistence type="predicted"/>
<keyword evidence="2" id="KW-0472">Membrane</keyword>
<feature type="region of interest" description="Disordered" evidence="1">
    <location>
        <begin position="288"/>
        <end position="386"/>
    </location>
</feature>
<keyword evidence="4" id="KW-1185">Reference proteome</keyword>
<feature type="region of interest" description="Disordered" evidence="1">
    <location>
        <begin position="405"/>
        <end position="430"/>
    </location>
</feature>
<dbReference type="RefSeq" id="WP_157105013.1">
    <property type="nucleotide sequence ID" value="NZ_JAAXOM010000010.1"/>
</dbReference>
<feature type="transmembrane region" description="Helical" evidence="2">
    <location>
        <begin position="141"/>
        <end position="162"/>
    </location>
</feature>
<keyword evidence="2" id="KW-0812">Transmembrane</keyword>
<feature type="transmembrane region" description="Helical" evidence="2">
    <location>
        <begin position="51"/>
        <end position="72"/>
    </location>
</feature>
<feature type="compositionally biased region" description="Low complexity" evidence="1">
    <location>
        <begin position="299"/>
        <end position="310"/>
    </location>
</feature>
<dbReference type="AlphaFoldDB" id="A0A846WF47"/>
<feature type="transmembrane region" description="Helical" evidence="2">
    <location>
        <begin position="84"/>
        <end position="105"/>
    </location>
</feature>
<feature type="compositionally biased region" description="Gly residues" evidence="1">
    <location>
        <begin position="349"/>
        <end position="360"/>
    </location>
</feature>
<feature type="compositionally biased region" description="Low complexity" evidence="1">
    <location>
        <begin position="325"/>
        <end position="348"/>
    </location>
</feature>
<organism evidence="3 4">
    <name type="scientific">Nocardia coubleae</name>
    <dbReference type="NCBI Taxonomy" id="356147"/>
    <lineage>
        <taxon>Bacteria</taxon>
        <taxon>Bacillati</taxon>
        <taxon>Actinomycetota</taxon>
        <taxon>Actinomycetes</taxon>
        <taxon>Mycobacteriales</taxon>
        <taxon>Nocardiaceae</taxon>
        <taxon>Nocardia</taxon>
    </lineage>
</organism>
<dbReference type="InterPro" id="IPR045782">
    <property type="entry name" value="TrbL_3"/>
</dbReference>
<feature type="transmembrane region" description="Helical" evidence="2">
    <location>
        <begin position="169"/>
        <end position="191"/>
    </location>
</feature>
<reference evidence="3 4" key="1">
    <citation type="submission" date="2020-04" db="EMBL/GenBank/DDBJ databases">
        <title>MicrobeNet Type strains.</title>
        <authorList>
            <person name="Nicholson A.C."/>
        </authorList>
    </citation>
    <scope>NUCLEOTIDE SEQUENCE [LARGE SCALE GENOMIC DNA]</scope>
    <source>
        <strain evidence="3 4">DSM 44960</strain>
    </source>
</reference>
<evidence type="ECO:0000313" key="4">
    <source>
        <dbReference type="Proteomes" id="UP000572007"/>
    </source>
</evidence>
<accession>A0A846WF47</accession>
<evidence type="ECO:0000256" key="1">
    <source>
        <dbReference type="SAM" id="MobiDB-lite"/>
    </source>
</evidence>
<name>A0A846WF47_9NOCA</name>
<protein>
    <recommendedName>
        <fullName evidence="5">TrbL/VirB6 plasmid conjugal transfer protein</fullName>
    </recommendedName>
</protein>
<evidence type="ECO:0008006" key="5">
    <source>
        <dbReference type="Google" id="ProtNLM"/>
    </source>
</evidence>
<feature type="transmembrane region" description="Helical" evidence="2">
    <location>
        <begin position="261"/>
        <end position="283"/>
    </location>
</feature>
<dbReference type="Pfam" id="PF19590">
    <property type="entry name" value="TrbL_3"/>
    <property type="match status" value="1"/>
</dbReference>
<dbReference type="EMBL" id="JAAXOM010000010">
    <property type="protein sequence ID" value="NKX91254.1"/>
    <property type="molecule type" value="Genomic_DNA"/>
</dbReference>
<sequence>MIDRFVSFLVTGLAKLLRMGMTWWTTLPSPQLSSSAGQPAPVLTQIRDYTVGLQVVLLTAGIMLAAARLALAKRGGVAGEAQESFLMLARAIFASMTFATLITVGTNAGDQFANWVIFDATRGDLENAIGRILDPDTMATLGPGILLLVGLLGVISMLVQLVMLVIRQALLVVVVAVIPLVAAASGSSAGSQAYKRLLAWSLAFVLWKPVGALVYAIAFTVLGAEEQTDPQLMLLGLILMLMTVIVLPALIRLIAPAVATLGGGGGAASALAGAGAGIAMSAAGSRGSQARKVSEAERSGSSPGSSSPSGSSPPPGGTGGARPMAANSGSPPGGSAPASAGGASRSAPAGGGGSSAGGASAGRASAAGAGGSGSAAATGAMGAGPAGAAMLGAQLAVGALQGIASTAQRAVPESSGQLDPDSLGPGEVRR</sequence>
<feature type="transmembrane region" description="Helical" evidence="2">
    <location>
        <begin position="234"/>
        <end position="255"/>
    </location>
</feature>
<gene>
    <name evidence="3" type="ORF">HGA10_28615</name>
</gene>
<keyword evidence="2" id="KW-1133">Transmembrane helix</keyword>
<evidence type="ECO:0000313" key="3">
    <source>
        <dbReference type="EMBL" id="NKX91254.1"/>
    </source>
</evidence>
<dbReference type="Proteomes" id="UP000572007">
    <property type="component" value="Unassembled WGS sequence"/>
</dbReference>
<feature type="transmembrane region" description="Helical" evidence="2">
    <location>
        <begin position="197"/>
        <end position="222"/>
    </location>
</feature>
<comment type="caution">
    <text evidence="3">The sequence shown here is derived from an EMBL/GenBank/DDBJ whole genome shotgun (WGS) entry which is preliminary data.</text>
</comment>